<evidence type="ECO:0008006" key="4">
    <source>
        <dbReference type="Google" id="ProtNLM"/>
    </source>
</evidence>
<evidence type="ECO:0000256" key="1">
    <source>
        <dbReference type="SAM" id="Phobius"/>
    </source>
</evidence>
<keyword evidence="3" id="KW-1185">Reference proteome</keyword>
<evidence type="ECO:0000313" key="2">
    <source>
        <dbReference type="EMBL" id="NYI86933.1"/>
    </source>
</evidence>
<reference evidence="2 3" key="1">
    <citation type="submission" date="2020-07" db="EMBL/GenBank/DDBJ databases">
        <title>Sequencing the genomes of 1000 actinobacteria strains.</title>
        <authorList>
            <person name="Klenk H.-P."/>
        </authorList>
    </citation>
    <scope>NUCLEOTIDE SEQUENCE [LARGE SCALE GENOMIC DNA]</scope>
    <source>
        <strain evidence="2 3">DSM 104006</strain>
    </source>
</reference>
<gene>
    <name evidence="2" type="ORF">HNR02_000256</name>
</gene>
<dbReference type="AlphaFoldDB" id="A0A853AW45"/>
<accession>A0A853AW45</accession>
<comment type="caution">
    <text evidence="2">The sequence shown here is derived from an EMBL/GenBank/DDBJ whole genome shotgun (WGS) entry which is preliminary data.</text>
</comment>
<feature type="transmembrane region" description="Helical" evidence="1">
    <location>
        <begin position="6"/>
        <end position="28"/>
    </location>
</feature>
<sequence>MSPLAIVAIAVGGAVLLFAPIIWLSLWLRRREAAVAEVALGRLREELPRRGWTYTEQDDSFAELYNRQHEEFWSPQQSQFWRPNQPEWQSGYVHQVPDALEVPFVRPPRADSARHVVAGTHRGRPFVAATLRVHYRRHQFTQLCVWVRTPVSRPPVYVRPTVGLVSRINAAIGQGDFRTGNVAFDDRFDVNGPDERFLAFALSPPLADFLLTDQRKSRGFTLFADHADAFDTIRDHRDPAELIPALDLRCDILDRIPTAAWA</sequence>
<proteinExistence type="predicted"/>
<organism evidence="2 3">
    <name type="scientific">Amycolatopsis endophytica</name>
    <dbReference type="NCBI Taxonomy" id="860233"/>
    <lineage>
        <taxon>Bacteria</taxon>
        <taxon>Bacillati</taxon>
        <taxon>Actinomycetota</taxon>
        <taxon>Actinomycetes</taxon>
        <taxon>Pseudonocardiales</taxon>
        <taxon>Pseudonocardiaceae</taxon>
        <taxon>Amycolatopsis</taxon>
    </lineage>
</organism>
<keyword evidence="1" id="KW-1133">Transmembrane helix</keyword>
<protein>
    <recommendedName>
        <fullName evidence="4">DUF3137 domain-containing protein</fullName>
    </recommendedName>
</protein>
<dbReference type="EMBL" id="JACCFK010000001">
    <property type="protein sequence ID" value="NYI86933.1"/>
    <property type="molecule type" value="Genomic_DNA"/>
</dbReference>
<keyword evidence="1" id="KW-0472">Membrane</keyword>
<keyword evidence="1" id="KW-0812">Transmembrane</keyword>
<dbReference type="RefSeq" id="WP_179771396.1">
    <property type="nucleotide sequence ID" value="NZ_JACCFK010000001.1"/>
</dbReference>
<dbReference type="Proteomes" id="UP000549616">
    <property type="component" value="Unassembled WGS sequence"/>
</dbReference>
<evidence type="ECO:0000313" key="3">
    <source>
        <dbReference type="Proteomes" id="UP000549616"/>
    </source>
</evidence>
<name>A0A853AW45_9PSEU</name>